<dbReference type="PROSITE" id="PS50925">
    <property type="entry name" value="BLUF"/>
    <property type="match status" value="1"/>
</dbReference>
<gene>
    <name evidence="2" type="ORF">DFP86_11427</name>
</gene>
<evidence type="ECO:0000313" key="2">
    <source>
        <dbReference type="EMBL" id="TDR73266.1"/>
    </source>
</evidence>
<evidence type="ECO:0000259" key="1">
    <source>
        <dbReference type="PROSITE" id="PS50925"/>
    </source>
</evidence>
<feature type="domain" description="BLUF" evidence="1">
    <location>
        <begin position="2"/>
        <end position="93"/>
    </location>
</feature>
<dbReference type="InterPro" id="IPR036046">
    <property type="entry name" value="Acylphosphatase-like_dom_sf"/>
</dbReference>
<dbReference type="GO" id="GO:0071949">
    <property type="term" value="F:FAD binding"/>
    <property type="evidence" value="ECO:0007669"/>
    <property type="project" value="InterPro"/>
</dbReference>
<dbReference type="Pfam" id="PF04940">
    <property type="entry name" value="BLUF"/>
    <property type="match status" value="1"/>
</dbReference>
<organism evidence="2 3">
    <name type="scientific">Paludibacterium purpuratum</name>
    <dbReference type="NCBI Taxonomy" id="1144873"/>
    <lineage>
        <taxon>Bacteria</taxon>
        <taxon>Pseudomonadati</taxon>
        <taxon>Pseudomonadota</taxon>
        <taxon>Betaproteobacteria</taxon>
        <taxon>Neisseriales</taxon>
        <taxon>Chromobacteriaceae</taxon>
        <taxon>Paludibacterium</taxon>
    </lineage>
</organism>
<dbReference type="SUPFAM" id="SSF54975">
    <property type="entry name" value="Acylphosphatase/BLUF domain-like"/>
    <property type="match status" value="1"/>
</dbReference>
<reference evidence="2 3" key="1">
    <citation type="submission" date="2019-03" db="EMBL/GenBank/DDBJ databases">
        <title>Genomic Encyclopedia of Type Strains, Phase III (KMG-III): the genomes of soil and plant-associated and newly described type strains.</title>
        <authorList>
            <person name="Whitman W."/>
        </authorList>
    </citation>
    <scope>NUCLEOTIDE SEQUENCE [LARGE SCALE GENOMIC DNA]</scope>
    <source>
        <strain evidence="2 3">CECT 8976</strain>
    </source>
</reference>
<comment type="caution">
    <text evidence="2">The sequence shown here is derived from an EMBL/GenBank/DDBJ whole genome shotgun (WGS) entry which is preliminary data.</text>
</comment>
<dbReference type="OrthoDB" id="557705at2"/>
<sequence length="141" mass="15774">MLVRLIYASHTQEAISGRLIEDILSQAQVHNPTKGITGLLCYSRNTFVQVLEGGRDEVNRLFQLLAKDPRHQDVTLLSYEEIVERRYANWAMARVALDKLNMSLLLRYSDQAQLDPFTVSGESTARLLEALAEAGALGTRG</sequence>
<dbReference type="GO" id="GO:0009882">
    <property type="term" value="F:blue light photoreceptor activity"/>
    <property type="evidence" value="ECO:0007669"/>
    <property type="project" value="InterPro"/>
</dbReference>
<dbReference type="InterPro" id="IPR007024">
    <property type="entry name" value="BLUF_domain"/>
</dbReference>
<evidence type="ECO:0000313" key="3">
    <source>
        <dbReference type="Proteomes" id="UP000295611"/>
    </source>
</evidence>
<dbReference type="SMART" id="SM01034">
    <property type="entry name" value="BLUF"/>
    <property type="match status" value="1"/>
</dbReference>
<accession>A0A4R7B1F9</accession>
<proteinExistence type="predicted"/>
<protein>
    <submittedName>
        <fullName evidence="2">FAD-dependent sensor of blue light</fullName>
    </submittedName>
</protein>
<dbReference type="Gene3D" id="3.30.70.100">
    <property type="match status" value="1"/>
</dbReference>
<dbReference type="EMBL" id="SNZP01000014">
    <property type="protein sequence ID" value="TDR73266.1"/>
    <property type="molecule type" value="Genomic_DNA"/>
</dbReference>
<dbReference type="RefSeq" id="WP_133682991.1">
    <property type="nucleotide sequence ID" value="NZ_SNZP01000014.1"/>
</dbReference>
<name>A0A4R7B1F9_9NEIS</name>
<dbReference type="Proteomes" id="UP000295611">
    <property type="component" value="Unassembled WGS sequence"/>
</dbReference>
<keyword evidence="3" id="KW-1185">Reference proteome</keyword>
<dbReference type="AlphaFoldDB" id="A0A4R7B1F9"/>